<name>A0AAD5Q7E8_PYTIN</name>
<sequence>MRAECLTVPVRRRYYAATGSIAHVISLALVVLVVFLPLFLAHGSHGFWPKTSSYLEQPRVQLTYIVLSVLEGERVASNGAKEYLRLVPSSLPPRIQRLLQENTRASQIKAAREAVGKAGPVAPEELLRRSAERIKPSRLDDKDDLVASLDNVQFYKDFAVAPGSSVPRYETRATGDLLSAGRANGSGRGRGANAAHRGDDCRRFDFRLTPDEEAKLRRLGFVVSKRLTADSFAEIYYRIYSDDLPVYITADSVLHAWHRSFDTFLVELEEESLIPLLDDILSRSRRECRGLLTRAANDTHMGTVLGDVEFYLSVALSLLKKDGSGLDMGIPSNQARVQHMLQAIDNGRLVEMDLFGSSRSIDFSMFKPRGHYNASKTLGHYFRAMMWLGTVDFRVAGTDDPSAELHQLQCAVALVCALRDSEAMVMVNTYDVTLSALVGDGPGCDSMTAMDLARLVPDTPDMVANYLGSNQEALIALQAKIIDRKLGQQAIAGHPLVESEPRATAPTALPTSFALLGQRFVWSAFVFSKLVYDQVLEAEEKVIRRLPSAVDAMFAMLGNDVAAVEIGKRMTASSDDKDFVPFRDGVPYATNLLALREMLDTVFANTDPNAGSHRHFFINFADVMDRLKDVAECQAVERPLTEEQIDFVKTVIEERHGSGGSRYLGWYPSLFLANREDSGKQDHIVADVHTDVPSVEHRDPGGILHLGVGNVHYGYFIVDKTMYAGPVFSTYEFVTPIDTRLTDAEFSKTLHTLQMPSWATDSYVA</sequence>
<reference evidence="2" key="1">
    <citation type="submission" date="2021-12" db="EMBL/GenBank/DDBJ databases">
        <title>Prjna785345.</title>
        <authorList>
            <person name="Rujirawat T."/>
            <person name="Krajaejun T."/>
        </authorList>
    </citation>
    <scope>NUCLEOTIDE SEQUENCE</scope>
    <source>
        <strain evidence="2">Pi057C3</strain>
    </source>
</reference>
<gene>
    <name evidence="2" type="ORF">P43SY_007390</name>
</gene>
<dbReference type="SMART" id="SM01325">
    <property type="entry name" value="DUF3160"/>
    <property type="match status" value="1"/>
</dbReference>
<keyword evidence="1" id="KW-1133">Transmembrane helix</keyword>
<dbReference type="AlphaFoldDB" id="A0AAD5Q7E8"/>
<feature type="transmembrane region" description="Helical" evidence="1">
    <location>
        <begin position="21"/>
        <end position="40"/>
    </location>
</feature>
<dbReference type="Pfam" id="PF10149">
    <property type="entry name" value="TM231"/>
    <property type="match status" value="1"/>
</dbReference>
<evidence type="ECO:0000313" key="2">
    <source>
        <dbReference type="EMBL" id="KAJ0394473.1"/>
    </source>
</evidence>
<dbReference type="EMBL" id="JAKCXM010000408">
    <property type="protein sequence ID" value="KAJ0394473.1"/>
    <property type="molecule type" value="Genomic_DNA"/>
</dbReference>
<evidence type="ECO:0000313" key="3">
    <source>
        <dbReference type="Proteomes" id="UP001209570"/>
    </source>
</evidence>
<dbReference type="InterPro" id="IPR019306">
    <property type="entry name" value="TMEM231"/>
</dbReference>
<organism evidence="2 3">
    <name type="scientific">Pythium insidiosum</name>
    <name type="common">Pythiosis disease agent</name>
    <dbReference type="NCBI Taxonomy" id="114742"/>
    <lineage>
        <taxon>Eukaryota</taxon>
        <taxon>Sar</taxon>
        <taxon>Stramenopiles</taxon>
        <taxon>Oomycota</taxon>
        <taxon>Peronosporomycetes</taxon>
        <taxon>Pythiales</taxon>
        <taxon>Pythiaceae</taxon>
        <taxon>Pythium</taxon>
    </lineage>
</organism>
<dbReference type="InterPro" id="IPR022601">
    <property type="entry name" value="DUF3160"/>
</dbReference>
<proteinExistence type="predicted"/>
<comment type="caution">
    <text evidence="2">The sequence shown here is derived from an EMBL/GenBank/DDBJ whole genome shotgun (WGS) entry which is preliminary data.</text>
</comment>
<dbReference type="Proteomes" id="UP001209570">
    <property type="component" value="Unassembled WGS sequence"/>
</dbReference>
<evidence type="ECO:0000256" key="1">
    <source>
        <dbReference type="SAM" id="Phobius"/>
    </source>
</evidence>
<keyword evidence="1" id="KW-0472">Membrane</keyword>
<keyword evidence="1" id="KW-0812">Transmembrane</keyword>
<keyword evidence="3" id="KW-1185">Reference proteome</keyword>
<accession>A0AAD5Q7E8</accession>
<dbReference type="Pfam" id="PF11369">
    <property type="entry name" value="DUF3160"/>
    <property type="match status" value="2"/>
</dbReference>
<protein>
    <submittedName>
        <fullName evidence="2">Uncharacterized protein</fullName>
    </submittedName>
</protein>